<proteinExistence type="predicted"/>
<dbReference type="EMBL" id="CAXHTB010000012">
    <property type="protein sequence ID" value="CAL0317164.1"/>
    <property type="molecule type" value="Genomic_DNA"/>
</dbReference>
<feature type="compositionally biased region" description="Basic and acidic residues" evidence="1">
    <location>
        <begin position="24"/>
        <end position="35"/>
    </location>
</feature>
<evidence type="ECO:0000256" key="1">
    <source>
        <dbReference type="SAM" id="MobiDB-lite"/>
    </source>
</evidence>
<dbReference type="Proteomes" id="UP001497480">
    <property type="component" value="Unassembled WGS sequence"/>
</dbReference>
<dbReference type="AlphaFoldDB" id="A0AAV1X5Z2"/>
<reference evidence="2 3" key="1">
    <citation type="submission" date="2024-03" db="EMBL/GenBank/DDBJ databases">
        <authorList>
            <person name="Martinez-Hernandez J."/>
        </authorList>
    </citation>
    <scope>NUCLEOTIDE SEQUENCE [LARGE SCALE GENOMIC DNA]</scope>
</reference>
<accession>A0AAV1X5Z2</accession>
<feature type="compositionally biased region" description="Low complexity" evidence="1">
    <location>
        <begin position="36"/>
        <end position="45"/>
    </location>
</feature>
<dbReference type="PANTHER" id="PTHR33673:SF36">
    <property type="entry name" value="MYB-LIKE PROTEIN Q"/>
    <property type="match status" value="1"/>
</dbReference>
<organism evidence="2 3">
    <name type="scientific">Lupinus luteus</name>
    <name type="common">European yellow lupine</name>
    <dbReference type="NCBI Taxonomy" id="3873"/>
    <lineage>
        <taxon>Eukaryota</taxon>
        <taxon>Viridiplantae</taxon>
        <taxon>Streptophyta</taxon>
        <taxon>Embryophyta</taxon>
        <taxon>Tracheophyta</taxon>
        <taxon>Spermatophyta</taxon>
        <taxon>Magnoliopsida</taxon>
        <taxon>eudicotyledons</taxon>
        <taxon>Gunneridae</taxon>
        <taxon>Pentapetalae</taxon>
        <taxon>rosids</taxon>
        <taxon>fabids</taxon>
        <taxon>Fabales</taxon>
        <taxon>Fabaceae</taxon>
        <taxon>Papilionoideae</taxon>
        <taxon>50 kb inversion clade</taxon>
        <taxon>genistoids sensu lato</taxon>
        <taxon>core genistoids</taxon>
        <taxon>Genisteae</taxon>
        <taxon>Lupinus</taxon>
    </lineage>
</organism>
<keyword evidence="3" id="KW-1185">Reference proteome</keyword>
<evidence type="ECO:0000313" key="2">
    <source>
        <dbReference type="EMBL" id="CAL0317164.1"/>
    </source>
</evidence>
<sequence length="353" mass="39972">MAFLDYENMRGDDKKLRLHFDLPEDDDYHIPHQKDSSSSISSDSSQDSDDSEKNDHIIIENLEYKNDGNGYGSPVWSYHGGSVTQFPPMQTMSPSGYDPNRIPSSIFSSPKPMDWSVQSNESLFSIHIGNTSFSRDHVFTLNKSGELSSINDSIDMPPPMTLSTVQEVAHDNKEMERNSVSSDSSEETASLAIENDYERIELHVEVHTPVVDQTPKGHSKEVNQAMVPSDEAKNYNTVSYRSVESDRSFQFPILTLDGGRNSYSTVESEKQEKNEQQQQHQPEKPVEVVKPENENAAPKKSGRRNVSLADYFLRGLFAWEEELEQELLAFLSRSKCKTGVKDNWIWGMSNYGL</sequence>
<comment type="caution">
    <text evidence="2">The sequence shown here is derived from an EMBL/GenBank/DDBJ whole genome shotgun (WGS) entry which is preliminary data.</text>
</comment>
<feature type="compositionally biased region" description="Basic and acidic residues" evidence="1">
    <location>
        <begin position="267"/>
        <end position="293"/>
    </location>
</feature>
<evidence type="ECO:0000313" key="3">
    <source>
        <dbReference type="Proteomes" id="UP001497480"/>
    </source>
</evidence>
<dbReference type="PANTHER" id="PTHR33673">
    <property type="entry name" value="SUPPRESSOR SRP40-LIKE PROTEIN"/>
    <property type="match status" value="1"/>
</dbReference>
<gene>
    <name evidence="2" type="ORF">LLUT_LOCUS18224</name>
</gene>
<feature type="region of interest" description="Disordered" evidence="1">
    <location>
        <begin position="24"/>
        <end position="53"/>
    </location>
</feature>
<feature type="region of interest" description="Disordered" evidence="1">
    <location>
        <begin position="260"/>
        <end position="302"/>
    </location>
</feature>
<protein>
    <submittedName>
        <fullName evidence="2">Uncharacterized protein</fullName>
    </submittedName>
</protein>
<name>A0AAV1X5Z2_LUPLU</name>